<dbReference type="InterPro" id="IPR046350">
    <property type="entry name" value="Cystatin_sf"/>
</dbReference>
<dbReference type="Gene3D" id="3.10.450.40">
    <property type="match status" value="2"/>
</dbReference>
<dbReference type="Proteomes" id="UP001595387">
    <property type="component" value="Unassembled WGS sequence"/>
</dbReference>
<dbReference type="RefSeq" id="WP_390305172.1">
    <property type="nucleotide sequence ID" value="NZ_JBHRRZ010000014.1"/>
</dbReference>
<keyword evidence="1" id="KW-0812">Transmembrane</keyword>
<reference evidence="4" key="1">
    <citation type="journal article" date="2019" name="Int. J. Syst. Evol. Microbiol.">
        <title>The Global Catalogue of Microorganisms (GCM) 10K type strain sequencing project: providing services to taxonomists for standard genome sequencing and annotation.</title>
        <authorList>
            <consortium name="The Broad Institute Genomics Platform"/>
            <consortium name="The Broad Institute Genome Sequencing Center for Infectious Disease"/>
            <person name="Wu L."/>
            <person name="Ma J."/>
        </authorList>
    </citation>
    <scope>NUCLEOTIDE SEQUENCE [LARGE SCALE GENOMIC DNA]</scope>
    <source>
        <strain evidence="4">KCTC 13193</strain>
    </source>
</reference>
<keyword evidence="1" id="KW-0472">Membrane</keyword>
<evidence type="ECO:0000259" key="2">
    <source>
        <dbReference type="Pfam" id="PF17881"/>
    </source>
</evidence>
<accession>A0ABV7A629</accession>
<evidence type="ECO:0000313" key="4">
    <source>
        <dbReference type="Proteomes" id="UP001595387"/>
    </source>
</evidence>
<dbReference type="EMBL" id="JBHRRZ010000014">
    <property type="protein sequence ID" value="MFC2948333.1"/>
    <property type="molecule type" value="Genomic_DNA"/>
</dbReference>
<dbReference type="Pfam" id="PF17881">
    <property type="entry name" value="TseB"/>
    <property type="match status" value="1"/>
</dbReference>
<comment type="caution">
    <text evidence="3">The sequence shown here is derived from an EMBL/GenBank/DDBJ whole genome shotgun (WGS) entry which is preliminary data.</text>
</comment>
<organism evidence="3 4">
    <name type="scientific">Virgibacillus sediminis</name>
    <dbReference type="NCBI Taxonomy" id="202260"/>
    <lineage>
        <taxon>Bacteria</taxon>
        <taxon>Bacillati</taxon>
        <taxon>Bacillota</taxon>
        <taxon>Bacilli</taxon>
        <taxon>Bacillales</taxon>
        <taxon>Bacillaceae</taxon>
        <taxon>Virgibacillus</taxon>
    </lineage>
</organism>
<keyword evidence="1" id="KW-1133">Transmembrane helix</keyword>
<name>A0ABV7A629_9BACI</name>
<gene>
    <name evidence="3" type="ORF">ACFODW_08270</name>
</gene>
<keyword evidence="4" id="KW-1185">Reference proteome</keyword>
<feature type="transmembrane region" description="Helical" evidence="1">
    <location>
        <begin position="13"/>
        <end position="33"/>
    </location>
</feature>
<dbReference type="InterPro" id="IPR041401">
    <property type="entry name" value="TseB-like_dom"/>
</dbReference>
<feature type="domain" description="Cell wall elongation regulator TseB-like" evidence="2">
    <location>
        <begin position="46"/>
        <end position="90"/>
    </location>
</feature>
<proteinExistence type="predicted"/>
<sequence>MKIDKSLPGWLKWGSAAIVIILLICLISAAVLYSNIHQERTEAFAETEKVLLEATSLQQITDIKQFNGAESYHVVFGVNEENEEKIIYYPLGGREKNLTTVDRSEIITQDKVVEEWKSRCMDCKLVQIVPSLIDGEELWEITYWDESGRYVFDYVSIYDGSPYEMYRLNPMFE</sequence>
<protein>
    <submittedName>
        <fullName evidence="3">DUF5590 domain-containing protein</fullName>
    </submittedName>
</protein>
<evidence type="ECO:0000256" key="1">
    <source>
        <dbReference type="SAM" id="Phobius"/>
    </source>
</evidence>
<evidence type="ECO:0000313" key="3">
    <source>
        <dbReference type="EMBL" id="MFC2948333.1"/>
    </source>
</evidence>
<dbReference type="SUPFAM" id="SSF54403">
    <property type="entry name" value="Cystatin/monellin"/>
    <property type="match status" value="2"/>
</dbReference>